<feature type="region of interest" description="Disordered" evidence="1">
    <location>
        <begin position="30"/>
        <end position="66"/>
    </location>
</feature>
<keyword evidence="2" id="KW-0732">Signal</keyword>
<dbReference type="AlphaFoldDB" id="A0A1H0D3C4"/>
<feature type="signal peptide" evidence="2">
    <location>
        <begin position="1"/>
        <end position="22"/>
    </location>
</feature>
<dbReference type="EMBL" id="FNIV01000001">
    <property type="protein sequence ID" value="SDN64589.1"/>
    <property type="molecule type" value="Genomic_DNA"/>
</dbReference>
<evidence type="ECO:0000313" key="4">
    <source>
        <dbReference type="Proteomes" id="UP000199075"/>
    </source>
</evidence>
<accession>A0A1H0D3C4</accession>
<feature type="compositionally biased region" description="Basic and acidic residues" evidence="1">
    <location>
        <begin position="30"/>
        <end position="47"/>
    </location>
</feature>
<dbReference type="Proteomes" id="UP000199075">
    <property type="component" value="Unassembled WGS sequence"/>
</dbReference>
<organism evidence="3 4">
    <name type="scientific">Halomonas shengliensis</name>
    <dbReference type="NCBI Taxonomy" id="419597"/>
    <lineage>
        <taxon>Bacteria</taxon>
        <taxon>Pseudomonadati</taxon>
        <taxon>Pseudomonadota</taxon>
        <taxon>Gammaproteobacteria</taxon>
        <taxon>Oceanospirillales</taxon>
        <taxon>Halomonadaceae</taxon>
        <taxon>Halomonas</taxon>
    </lineage>
</organism>
<proteinExistence type="predicted"/>
<feature type="chain" id="PRO_5011787627" evidence="2">
    <location>
        <begin position="23"/>
        <end position="81"/>
    </location>
</feature>
<sequence length="81" mass="9128">MNKVIVSMVATALLAGPVAVMAMDSEFLEKKREQLQEQQEKSHDQDQGKSSSSERNPDRTVASMAGEGELLTQKALRYWWM</sequence>
<protein>
    <submittedName>
        <fullName evidence="3">Uncharacterized protein</fullName>
    </submittedName>
</protein>
<keyword evidence="4" id="KW-1185">Reference proteome</keyword>
<evidence type="ECO:0000256" key="2">
    <source>
        <dbReference type="SAM" id="SignalP"/>
    </source>
</evidence>
<name>A0A1H0D3C4_9GAMM</name>
<dbReference type="RefSeq" id="WP_089676378.1">
    <property type="nucleotide sequence ID" value="NZ_FNIV01000001.1"/>
</dbReference>
<gene>
    <name evidence="3" type="ORF">SAMN04487957_101250</name>
</gene>
<evidence type="ECO:0000256" key="1">
    <source>
        <dbReference type="SAM" id="MobiDB-lite"/>
    </source>
</evidence>
<evidence type="ECO:0000313" key="3">
    <source>
        <dbReference type="EMBL" id="SDN64589.1"/>
    </source>
</evidence>
<reference evidence="4" key="1">
    <citation type="submission" date="2016-10" db="EMBL/GenBank/DDBJ databases">
        <authorList>
            <person name="Varghese N."/>
            <person name="Submissions S."/>
        </authorList>
    </citation>
    <scope>NUCLEOTIDE SEQUENCE [LARGE SCALE GENOMIC DNA]</scope>
    <source>
        <strain evidence="4">CGMCC 1.6444</strain>
    </source>
</reference>